<evidence type="ECO:0000256" key="5">
    <source>
        <dbReference type="ARBA" id="ARBA00023180"/>
    </source>
</evidence>
<dbReference type="SUPFAM" id="SSF48726">
    <property type="entry name" value="Immunoglobulin"/>
    <property type="match status" value="3"/>
</dbReference>
<dbReference type="HOGENOM" id="CLU_025552_3_1_1"/>
<evidence type="ECO:0000313" key="11">
    <source>
        <dbReference type="Ensembl" id="ENSTNIP00000018761.1"/>
    </source>
</evidence>
<dbReference type="Proteomes" id="UP000007303">
    <property type="component" value="Unassembled WGS sequence"/>
</dbReference>
<dbReference type="SMART" id="SM00255">
    <property type="entry name" value="TIR"/>
    <property type="match status" value="1"/>
</dbReference>
<keyword evidence="7" id="KW-0812">Transmembrane</keyword>
<dbReference type="InParanoid" id="H3DE18"/>
<dbReference type="PROSITE" id="PS50104">
    <property type="entry name" value="TIR"/>
    <property type="match status" value="1"/>
</dbReference>
<feature type="domain" description="Ig-like" evidence="10">
    <location>
        <begin position="112"/>
        <end position="201"/>
    </location>
</feature>
<keyword evidence="8" id="KW-0732">Signal</keyword>
<dbReference type="OMA" id="LRYHMPP"/>
<dbReference type="SMART" id="SM00408">
    <property type="entry name" value="IGc2"/>
    <property type="match status" value="2"/>
</dbReference>
<dbReference type="InterPro" id="IPR000157">
    <property type="entry name" value="TIR_dom"/>
</dbReference>
<keyword evidence="4" id="KW-1015">Disulfide bond</keyword>
<dbReference type="InterPro" id="IPR035897">
    <property type="entry name" value="Toll_tir_struct_dom_sf"/>
</dbReference>
<feature type="signal peptide" evidence="8">
    <location>
        <begin position="1"/>
        <end position="19"/>
    </location>
</feature>
<keyword evidence="3" id="KW-0520">NAD</keyword>
<feature type="chain" id="PRO_5003582234" evidence="8">
    <location>
        <begin position="20"/>
        <end position="541"/>
    </location>
</feature>
<dbReference type="FunCoup" id="H3DE18">
    <property type="interactions" value="147"/>
</dbReference>
<evidence type="ECO:0000256" key="3">
    <source>
        <dbReference type="ARBA" id="ARBA00023027"/>
    </source>
</evidence>
<dbReference type="InterPro" id="IPR013151">
    <property type="entry name" value="Immunoglobulin_dom"/>
</dbReference>
<feature type="transmembrane region" description="Helical" evidence="7">
    <location>
        <begin position="324"/>
        <end position="349"/>
    </location>
</feature>
<reference evidence="12" key="1">
    <citation type="journal article" date="2004" name="Nature">
        <title>Genome duplication in the teleost fish Tetraodon nigroviridis reveals the early vertebrate proto-karyotype.</title>
        <authorList>
            <person name="Jaillon O."/>
            <person name="Aury J.-M."/>
            <person name="Brunet F."/>
            <person name="Petit J.-L."/>
            <person name="Stange-Thomann N."/>
            <person name="Mauceli E."/>
            <person name="Bouneau L."/>
            <person name="Fischer C."/>
            <person name="Ozouf-Costaz C."/>
            <person name="Bernot A."/>
            <person name="Nicaud S."/>
            <person name="Jaffe D."/>
            <person name="Fisher S."/>
            <person name="Lutfalla G."/>
            <person name="Dossat C."/>
            <person name="Segurens B."/>
            <person name="Dasilva C."/>
            <person name="Salanoubat M."/>
            <person name="Levy M."/>
            <person name="Boudet N."/>
            <person name="Castellano S."/>
            <person name="Anthouard V."/>
            <person name="Jubin C."/>
            <person name="Castelli V."/>
            <person name="Katinka M."/>
            <person name="Vacherie B."/>
            <person name="Biemont C."/>
            <person name="Skalli Z."/>
            <person name="Cattolico L."/>
            <person name="Poulain J."/>
            <person name="De Berardinis V."/>
            <person name="Cruaud C."/>
            <person name="Duprat S."/>
            <person name="Brottier P."/>
            <person name="Coutanceau J.-P."/>
            <person name="Gouzy J."/>
            <person name="Parra G."/>
            <person name="Lardier G."/>
            <person name="Chapple C."/>
            <person name="McKernan K.J."/>
            <person name="McEwan P."/>
            <person name="Bosak S."/>
            <person name="Kellis M."/>
            <person name="Volff J.-N."/>
            <person name="Guigo R."/>
            <person name="Zody M.C."/>
            <person name="Mesirov J."/>
            <person name="Lindblad-Toh K."/>
            <person name="Birren B."/>
            <person name="Nusbaum C."/>
            <person name="Kahn D."/>
            <person name="Robinson-Rechavi M."/>
            <person name="Laudet V."/>
            <person name="Schachter V."/>
            <person name="Quetier F."/>
            <person name="Saurin W."/>
            <person name="Scarpelli C."/>
            <person name="Wincker P."/>
            <person name="Lander E.S."/>
            <person name="Weissenbach J."/>
            <person name="Roest Crollius H."/>
        </authorList>
    </citation>
    <scope>NUCLEOTIDE SEQUENCE [LARGE SCALE GENOMIC DNA]</scope>
</reference>
<sequence>YSFLSLIIIFTLILNISSPSHIRNTPTGTYHVSVGHLFVLKCRLGHANVSWSREGTQNQGLPAGVEARGNLLLFQPVHVSHNGSYTCEKRNSLGDFKLKMTSSVLVSRETCPEPLETKLISLGGRVGLPCKMKEIFRLNNSRSVRWVKDCHPVEREGKAASVTETGSVFLAEASEEDAGKYTCLVDVMLDGKSYTAARSIQLLIKNGTQDAVFTKLQVLYPQKDVVIVEPGTRAELTCLAHVGVSEDSELSMYWTFNADHIDDYMEFNASWRFVQNRRQVNSESTLSISKVRREFLNVPFRCHVVSPADRKIGLLYLQEADRSVLLITVTLCLSASLISLALAAAFLFCKPDFVLAYRNLSGIFTKPEAPDGKLYDAYVSYLHPSSGSSEAAAFALQILPEKLETRHGYSLYIRGRDDSAGEAVHDVIATKVRQCQRVIVIMSAKEEGTGDGNTEAELLRDQSQLLYEQSISLYDTLRLNDPKVILVEIGAVDDSGLPESLRYLKRKQGSLIWRKSSPGASSLSKRYRNRNFWRDLRCYMP</sequence>
<feature type="domain" description="TIR" evidence="9">
    <location>
        <begin position="373"/>
        <end position="540"/>
    </location>
</feature>
<dbReference type="GO" id="GO:0016787">
    <property type="term" value="F:hydrolase activity"/>
    <property type="evidence" value="ECO:0007669"/>
    <property type="project" value="UniProtKB-KW"/>
</dbReference>
<proteinExistence type="inferred from homology"/>
<evidence type="ECO:0000259" key="10">
    <source>
        <dbReference type="PROSITE" id="PS50835"/>
    </source>
</evidence>
<dbReference type="Gene3D" id="3.40.50.10140">
    <property type="entry name" value="Toll/interleukin-1 receptor homology (TIR) domain"/>
    <property type="match status" value="1"/>
</dbReference>
<comment type="similarity">
    <text evidence="1">Belongs to the interleukin-1 receptor family.</text>
</comment>
<evidence type="ECO:0000256" key="4">
    <source>
        <dbReference type="ARBA" id="ARBA00023157"/>
    </source>
</evidence>
<dbReference type="InterPro" id="IPR007110">
    <property type="entry name" value="Ig-like_dom"/>
</dbReference>
<evidence type="ECO:0000256" key="8">
    <source>
        <dbReference type="SAM" id="SignalP"/>
    </source>
</evidence>
<evidence type="ECO:0000313" key="12">
    <source>
        <dbReference type="Proteomes" id="UP000007303"/>
    </source>
</evidence>
<keyword evidence="2" id="KW-0378">Hydrolase</keyword>
<keyword evidence="5" id="KW-0325">Glycoprotein</keyword>
<dbReference type="PANTHER" id="PTHR11890:SF26">
    <property type="entry name" value="INTERLEUKIN-1 RECEPTOR TYPE 1"/>
    <property type="match status" value="1"/>
</dbReference>
<keyword evidence="6" id="KW-0393">Immunoglobulin domain</keyword>
<organism evidence="11 12">
    <name type="scientific">Tetraodon nigroviridis</name>
    <name type="common">Spotted green pufferfish</name>
    <name type="synonym">Chelonodon nigroviridis</name>
    <dbReference type="NCBI Taxonomy" id="99883"/>
    <lineage>
        <taxon>Eukaryota</taxon>
        <taxon>Metazoa</taxon>
        <taxon>Chordata</taxon>
        <taxon>Craniata</taxon>
        <taxon>Vertebrata</taxon>
        <taxon>Euteleostomi</taxon>
        <taxon>Actinopterygii</taxon>
        <taxon>Neopterygii</taxon>
        <taxon>Teleostei</taxon>
        <taxon>Neoteleostei</taxon>
        <taxon>Acanthomorphata</taxon>
        <taxon>Eupercaria</taxon>
        <taxon>Tetraodontiformes</taxon>
        <taxon>Tetradontoidea</taxon>
        <taxon>Tetraodontidae</taxon>
        <taxon>Tetraodon</taxon>
    </lineage>
</organism>
<dbReference type="GeneTree" id="ENSGT01090000259985"/>
<dbReference type="PRINTS" id="PR01537">
    <property type="entry name" value="INTRLKN1R1F"/>
</dbReference>
<reference evidence="11" key="3">
    <citation type="submission" date="2025-09" db="UniProtKB">
        <authorList>
            <consortium name="Ensembl"/>
        </authorList>
    </citation>
    <scope>IDENTIFICATION</scope>
</reference>
<dbReference type="STRING" id="99883.ENSTNIP00000018761"/>
<dbReference type="InterPro" id="IPR013783">
    <property type="entry name" value="Ig-like_fold"/>
</dbReference>
<dbReference type="Pfam" id="PF01582">
    <property type="entry name" value="TIR"/>
    <property type="match status" value="1"/>
</dbReference>
<evidence type="ECO:0000259" key="9">
    <source>
        <dbReference type="PROSITE" id="PS50104"/>
    </source>
</evidence>
<dbReference type="InterPro" id="IPR036179">
    <property type="entry name" value="Ig-like_dom_sf"/>
</dbReference>
<dbReference type="Ensembl" id="ENSTNIT00000018989.1">
    <property type="protein sequence ID" value="ENSTNIP00000018761.1"/>
    <property type="gene ID" value="ENSTNIG00000015686.1"/>
</dbReference>
<feature type="domain" description="Ig-like" evidence="10">
    <location>
        <begin position="221"/>
        <end position="313"/>
    </location>
</feature>
<dbReference type="GO" id="GO:0007165">
    <property type="term" value="P:signal transduction"/>
    <property type="evidence" value="ECO:0007669"/>
    <property type="project" value="InterPro"/>
</dbReference>
<dbReference type="InterPro" id="IPR003598">
    <property type="entry name" value="Ig_sub2"/>
</dbReference>
<feature type="domain" description="Ig-like" evidence="10">
    <location>
        <begin position="19"/>
        <end position="107"/>
    </location>
</feature>
<evidence type="ECO:0000256" key="2">
    <source>
        <dbReference type="ARBA" id="ARBA00022801"/>
    </source>
</evidence>
<evidence type="ECO:0000256" key="6">
    <source>
        <dbReference type="ARBA" id="ARBA00023319"/>
    </source>
</evidence>
<keyword evidence="7" id="KW-0472">Membrane</keyword>
<dbReference type="PROSITE" id="PS50835">
    <property type="entry name" value="IG_LIKE"/>
    <property type="match status" value="3"/>
</dbReference>
<dbReference type="Pfam" id="PF00047">
    <property type="entry name" value="ig"/>
    <property type="match status" value="1"/>
</dbReference>
<reference evidence="11" key="2">
    <citation type="submission" date="2025-08" db="UniProtKB">
        <authorList>
            <consortium name="Ensembl"/>
        </authorList>
    </citation>
    <scope>IDENTIFICATION</scope>
</reference>
<dbReference type="InterPro" id="IPR015621">
    <property type="entry name" value="IL-1_rcpt_fam"/>
</dbReference>
<dbReference type="AlphaFoldDB" id="H3DE18"/>
<dbReference type="InterPro" id="IPR003599">
    <property type="entry name" value="Ig_sub"/>
</dbReference>
<keyword evidence="12" id="KW-1185">Reference proteome</keyword>
<name>H3DE18_TETNG</name>
<dbReference type="SUPFAM" id="SSF52200">
    <property type="entry name" value="Toll/Interleukin receptor TIR domain"/>
    <property type="match status" value="1"/>
</dbReference>
<keyword evidence="7" id="KW-1133">Transmembrane helix</keyword>
<dbReference type="SMART" id="SM00409">
    <property type="entry name" value="IG"/>
    <property type="match status" value="3"/>
</dbReference>
<evidence type="ECO:0000256" key="7">
    <source>
        <dbReference type="SAM" id="Phobius"/>
    </source>
</evidence>
<dbReference type="Gene3D" id="2.60.40.10">
    <property type="entry name" value="Immunoglobulins"/>
    <property type="match status" value="3"/>
</dbReference>
<accession>H3DE18</accession>
<dbReference type="PANTHER" id="PTHR11890">
    <property type="entry name" value="INTERLEUKIN-1 RECEPTOR FAMILY MEMBER"/>
    <property type="match status" value="1"/>
</dbReference>
<evidence type="ECO:0000256" key="1">
    <source>
        <dbReference type="ARBA" id="ARBA00009752"/>
    </source>
</evidence>
<protein>
    <submittedName>
        <fullName evidence="11">Uncharacterized protein</fullName>
    </submittedName>
</protein>